<sequence>MPEQMMIHGTMADYVVKYVHWTGRMLFGSYGDLLTLTGSFHLLNPSSGGHGMARDGPFNRFSVCQESFQSLLHKKDRNWADWEYPFAVVGINISFMLVQMLNLRTGKPLILAGIRFLQLLGEDQTSFDYLFCVAFQMMDAQWLIK</sequence>
<dbReference type="InterPro" id="IPR050868">
    <property type="entry name" value="ELMO_domain-containing"/>
</dbReference>
<dbReference type="PANTHER" id="PTHR12771:SF56">
    <property type="entry name" value="CED-12"/>
    <property type="match status" value="1"/>
</dbReference>
<dbReference type="PANTHER" id="PTHR12771">
    <property type="entry name" value="ENGULFMENT AND CELL MOTILITY"/>
    <property type="match status" value="1"/>
</dbReference>
<accession>A0A6A2ZHV8</accession>
<evidence type="ECO:0000259" key="1">
    <source>
        <dbReference type="Pfam" id="PF04727"/>
    </source>
</evidence>
<name>A0A6A2ZHV8_HIBSY</name>
<dbReference type="Pfam" id="PF04727">
    <property type="entry name" value="ELMO_CED12"/>
    <property type="match status" value="1"/>
</dbReference>
<dbReference type="EMBL" id="VEPZ02001149">
    <property type="protein sequence ID" value="KAE8691283.1"/>
    <property type="molecule type" value="Genomic_DNA"/>
</dbReference>
<dbReference type="InterPro" id="IPR006816">
    <property type="entry name" value="ELMO_dom"/>
</dbReference>
<protein>
    <submittedName>
        <fullName evidence="2">Protein TRANSPARENT TESTA 12-like</fullName>
    </submittedName>
</protein>
<keyword evidence="3" id="KW-1185">Reference proteome</keyword>
<proteinExistence type="predicted"/>
<comment type="caution">
    <text evidence="2">The sequence shown here is derived from an EMBL/GenBank/DDBJ whole genome shotgun (WGS) entry which is preliminary data.</text>
</comment>
<dbReference type="AlphaFoldDB" id="A0A6A2ZHV8"/>
<evidence type="ECO:0000313" key="3">
    <source>
        <dbReference type="Proteomes" id="UP000436088"/>
    </source>
</evidence>
<evidence type="ECO:0000313" key="2">
    <source>
        <dbReference type="EMBL" id="KAE8691283.1"/>
    </source>
</evidence>
<organism evidence="2 3">
    <name type="scientific">Hibiscus syriacus</name>
    <name type="common">Rose of Sharon</name>
    <dbReference type="NCBI Taxonomy" id="106335"/>
    <lineage>
        <taxon>Eukaryota</taxon>
        <taxon>Viridiplantae</taxon>
        <taxon>Streptophyta</taxon>
        <taxon>Embryophyta</taxon>
        <taxon>Tracheophyta</taxon>
        <taxon>Spermatophyta</taxon>
        <taxon>Magnoliopsida</taxon>
        <taxon>eudicotyledons</taxon>
        <taxon>Gunneridae</taxon>
        <taxon>Pentapetalae</taxon>
        <taxon>rosids</taxon>
        <taxon>malvids</taxon>
        <taxon>Malvales</taxon>
        <taxon>Malvaceae</taxon>
        <taxon>Malvoideae</taxon>
        <taxon>Hibiscus</taxon>
    </lineage>
</organism>
<dbReference type="Proteomes" id="UP000436088">
    <property type="component" value="Unassembled WGS sequence"/>
</dbReference>
<feature type="domain" description="ELMO" evidence="1">
    <location>
        <begin position="65"/>
        <end position="143"/>
    </location>
</feature>
<gene>
    <name evidence="2" type="ORF">F3Y22_tig00110890pilonHSYRG00592</name>
</gene>
<reference evidence="2" key="1">
    <citation type="submission" date="2019-09" db="EMBL/GenBank/DDBJ databases">
        <title>Draft genome information of white flower Hibiscus syriacus.</title>
        <authorList>
            <person name="Kim Y.-M."/>
        </authorList>
    </citation>
    <scope>NUCLEOTIDE SEQUENCE [LARGE SCALE GENOMIC DNA]</scope>
    <source>
        <strain evidence="2">YM2019G1</strain>
    </source>
</reference>